<dbReference type="EMBL" id="NWUX01000003">
    <property type="protein sequence ID" value="PCF96594.1"/>
    <property type="molecule type" value="Genomic_DNA"/>
</dbReference>
<dbReference type="OrthoDB" id="9795827at2"/>
<dbReference type="Pfam" id="PF04187">
    <property type="entry name" value="Cofac_haem_bdg"/>
    <property type="match status" value="1"/>
</dbReference>
<keyword evidence="1" id="KW-0732">Signal</keyword>
<dbReference type="Gene3D" id="3.40.50.11550">
    <property type="match status" value="1"/>
</dbReference>
<feature type="chain" id="PRO_5012449726" description="Haem-binding uptake Tiki superfamily ChaN domain-containing protein" evidence="1">
    <location>
        <begin position="41"/>
        <end position="306"/>
    </location>
</feature>
<sequence length="306" mass="33861">MPQGRNIRRFNTQGFNAQGSRLVITALIACLGLTPFSAAANCPSPGEWWQAQQVVSHSALLTQAAQQQVVLLGEQHDAIDHHRWQLSTLAGLHALRENMVIGLEMLPRSTQPVLDNWVAGALSEEELLEQTQWQETWGFDSELYLPILHFARLHQIPLVALNITPDLRRRLVEEGFVNIPSDQRHGIPAPLTASDTYKERLQQAFEQHAMDVNDPEQLTRFIDAQLSWDVAMAHGLAQATEGGALAVGLMGLGHVVYNEGVAHQLSGMGVERSLSLLPWERQHCETPPPALADAVFILPAQPKESD</sequence>
<comment type="caution">
    <text evidence="3">The sequence shown here is derived from an EMBL/GenBank/DDBJ whole genome shotgun (WGS) entry which is preliminary data.</text>
</comment>
<evidence type="ECO:0000313" key="3">
    <source>
        <dbReference type="EMBL" id="PCF96594.1"/>
    </source>
</evidence>
<dbReference type="Proteomes" id="UP000218677">
    <property type="component" value="Unassembled WGS sequence"/>
</dbReference>
<keyword evidence="4" id="KW-1185">Reference proteome</keyword>
<feature type="signal peptide" evidence="1">
    <location>
        <begin position="1"/>
        <end position="40"/>
    </location>
</feature>
<dbReference type="AlphaFoldDB" id="A0A2A4HRC5"/>
<reference evidence="4" key="1">
    <citation type="submission" date="2017-09" db="EMBL/GenBank/DDBJ databases">
        <authorList>
            <person name="Cho G.-S."/>
            <person name="Oguntoyinbo F.A."/>
            <person name="Cnockaert M."/>
            <person name="Kabisch J."/>
            <person name="Neve H."/>
            <person name="Bockelmann W."/>
            <person name="Wenning M."/>
            <person name="Franz C.M."/>
            <person name="Vandamme P."/>
        </authorList>
    </citation>
    <scope>NUCLEOTIDE SEQUENCE [LARGE SCALE GENOMIC DNA]</scope>
    <source>
        <strain evidence="4">MBT G8648</strain>
    </source>
</reference>
<dbReference type="RefSeq" id="WP_096650720.1">
    <property type="nucleotide sequence ID" value="NZ_NWUX01000003.1"/>
</dbReference>
<dbReference type="CDD" id="cd14727">
    <property type="entry name" value="ChanN-like"/>
    <property type="match status" value="1"/>
</dbReference>
<evidence type="ECO:0000259" key="2">
    <source>
        <dbReference type="Pfam" id="PF04187"/>
    </source>
</evidence>
<evidence type="ECO:0000256" key="1">
    <source>
        <dbReference type="SAM" id="SignalP"/>
    </source>
</evidence>
<feature type="domain" description="Haem-binding uptake Tiki superfamily ChaN" evidence="2">
    <location>
        <begin position="61"/>
        <end position="265"/>
    </location>
</feature>
<name>A0A2A4HRC5_9GAMM</name>
<protein>
    <recommendedName>
        <fullName evidence="2">Haem-binding uptake Tiki superfamily ChaN domain-containing protein</fullName>
    </recommendedName>
</protein>
<proteinExistence type="predicted"/>
<dbReference type="SUPFAM" id="SSF159501">
    <property type="entry name" value="EreA/ChaN-like"/>
    <property type="match status" value="1"/>
</dbReference>
<evidence type="ECO:0000313" key="4">
    <source>
        <dbReference type="Proteomes" id="UP000218677"/>
    </source>
</evidence>
<gene>
    <name evidence="3" type="ORF">CPA45_06155</name>
</gene>
<accession>A0A2A4HRC5</accession>
<organism evidence="3 4">
    <name type="scientific">Vreelandella nigrificans</name>
    <dbReference type="NCBI Taxonomy" id="2042704"/>
    <lineage>
        <taxon>Bacteria</taxon>
        <taxon>Pseudomonadati</taxon>
        <taxon>Pseudomonadota</taxon>
        <taxon>Gammaproteobacteria</taxon>
        <taxon>Oceanospirillales</taxon>
        <taxon>Halomonadaceae</taxon>
        <taxon>Vreelandella</taxon>
    </lineage>
</organism>
<dbReference type="InterPro" id="IPR007314">
    <property type="entry name" value="Cofac_haem-bd_dom"/>
</dbReference>